<organism evidence="1 2">
    <name type="scientific">Paeniroseomonas aquatica</name>
    <dbReference type="NCBI Taxonomy" id="373043"/>
    <lineage>
        <taxon>Bacteria</taxon>
        <taxon>Pseudomonadati</taxon>
        <taxon>Pseudomonadota</taxon>
        <taxon>Alphaproteobacteria</taxon>
        <taxon>Acetobacterales</taxon>
        <taxon>Acetobacteraceae</taxon>
        <taxon>Paeniroseomonas</taxon>
    </lineage>
</organism>
<dbReference type="Proteomes" id="UP001529369">
    <property type="component" value="Unassembled WGS sequence"/>
</dbReference>
<comment type="caution">
    <text evidence="1">The sequence shown here is derived from an EMBL/GenBank/DDBJ whole genome shotgun (WGS) entry which is preliminary data.</text>
</comment>
<proteinExistence type="predicted"/>
<name>A0ABT8A653_9PROT</name>
<dbReference type="EMBL" id="JAUFPN010000129">
    <property type="protein sequence ID" value="MDN3565106.1"/>
    <property type="molecule type" value="Genomic_DNA"/>
</dbReference>
<keyword evidence="2" id="KW-1185">Reference proteome</keyword>
<protein>
    <submittedName>
        <fullName evidence="1">Uncharacterized protein</fullName>
    </submittedName>
</protein>
<accession>A0ABT8A653</accession>
<gene>
    <name evidence="1" type="ORF">QWZ14_12110</name>
</gene>
<evidence type="ECO:0000313" key="2">
    <source>
        <dbReference type="Proteomes" id="UP001529369"/>
    </source>
</evidence>
<sequence>MRHPLLLEERIIAALRQALAEQQTEAAEHLLRAIEALCQDATPGTALAEAYAAAFDVSPQRSMARIFRQ</sequence>
<reference evidence="2" key="1">
    <citation type="journal article" date="2019" name="Int. J. Syst. Evol. Microbiol.">
        <title>The Global Catalogue of Microorganisms (GCM) 10K type strain sequencing project: providing services to taxonomists for standard genome sequencing and annotation.</title>
        <authorList>
            <consortium name="The Broad Institute Genomics Platform"/>
            <consortium name="The Broad Institute Genome Sequencing Center for Infectious Disease"/>
            <person name="Wu L."/>
            <person name="Ma J."/>
        </authorList>
    </citation>
    <scope>NUCLEOTIDE SEQUENCE [LARGE SCALE GENOMIC DNA]</scope>
    <source>
        <strain evidence="2">CECT 7131</strain>
    </source>
</reference>
<dbReference type="RefSeq" id="WP_290316930.1">
    <property type="nucleotide sequence ID" value="NZ_JAUFPN010000129.1"/>
</dbReference>
<evidence type="ECO:0000313" key="1">
    <source>
        <dbReference type="EMBL" id="MDN3565106.1"/>
    </source>
</evidence>